<evidence type="ECO:0008006" key="5">
    <source>
        <dbReference type="Google" id="ProtNLM"/>
    </source>
</evidence>
<organism evidence="3 4">
    <name type="scientific">Deinococcus radiotolerans</name>
    <dbReference type="NCBI Taxonomy" id="1309407"/>
    <lineage>
        <taxon>Bacteria</taxon>
        <taxon>Thermotogati</taxon>
        <taxon>Deinococcota</taxon>
        <taxon>Deinococci</taxon>
        <taxon>Deinococcales</taxon>
        <taxon>Deinococcaceae</taxon>
        <taxon>Deinococcus</taxon>
    </lineage>
</organism>
<sequence>MNRSLIIALTALSLGSAALAQDTTSTVTLPGQIIANVKDAWTAFVTAGGTATLLGADGTVIGTINADGTVTLNGTATLSDVKSVTLTPTSGDPITVNVTRDLSKPGAVKIEYTDASGRTQSLPLPAVINRLKAATSGDTDGDETGDDQASPAGKPTKEDKGGKPSTNPGKGKP</sequence>
<dbReference type="EMBL" id="BMPE01000001">
    <property type="protein sequence ID" value="GGK86952.1"/>
    <property type="molecule type" value="Genomic_DNA"/>
</dbReference>
<proteinExistence type="predicted"/>
<feature type="signal peptide" evidence="2">
    <location>
        <begin position="1"/>
        <end position="20"/>
    </location>
</feature>
<dbReference type="Proteomes" id="UP000604341">
    <property type="component" value="Unassembled WGS sequence"/>
</dbReference>
<dbReference type="RefSeq" id="WP_189067101.1">
    <property type="nucleotide sequence ID" value="NZ_BMPE01000001.1"/>
</dbReference>
<evidence type="ECO:0000256" key="2">
    <source>
        <dbReference type="SAM" id="SignalP"/>
    </source>
</evidence>
<reference evidence="4" key="1">
    <citation type="journal article" date="2019" name="Int. J. Syst. Evol. Microbiol.">
        <title>The Global Catalogue of Microorganisms (GCM) 10K type strain sequencing project: providing services to taxonomists for standard genome sequencing and annotation.</title>
        <authorList>
            <consortium name="The Broad Institute Genomics Platform"/>
            <consortium name="The Broad Institute Genome Sequencing Center for Infectious Disease"/>
            <person name="Wu L."/>
            <person name="Ma J."/>
        </authorList>
    </citation>
    <scope>NUCLEOTIDE SEQUENCE [LARGE SCALE GENOMIC DNA]</scope>
    <source>
        <strain evidence="4">JCM 19173</strain>
    </source>
</reference>
<feature type="chain" id="PRO_5045400122" description="DUF5666 domain-containing protein" evidence="2">
    <location>
        <begin position="21"/>
        <end position="173"/>
    </location>
</feature>
<accession>A0ABQ2FGQ3</accession>
<name>A0ABQ2FGQ3_9DEIO</name>
<feature type="compositionally biased region" description="Polar residues" evidence="1">
    <location>
        <begin position="164"/>
        <end position="173"/>
    </location>
</feature>
<comment type="caution">
    <text evidence="3">The sequence shown here is derived from an EMBL/GenBank/DDBJ whole genome shotgun (WGS) entry which is preliminary data.</text>
</comment>
<evidence type="ECO:0000313" key="4">
    <source>
        <dbReference type="Proteomes" id="UP000604341"/>
    </source>
</evidence>
<keyword evidence="2" id="KW-0732">Signal</keyword>
<gene>
    <name evidence="3" type="ORF">GCM10010844_01870</name>
</gene>
<protein>
    <recommendedName>
        <fullName evidence="5">DUF5666 domain-containing protein</fullName>
    </recommendedName>
</protein>
<feature type="region of interest" description="Disordered" evidence="1">
    <location>
        <begin position="131"/>
        <end position="173"/>
    </location>
</feature>
<evidence type="ECO:0000313" key="3">
    <source>
        <dbReference type="EMBL" id="GGK86952.1"/>
    </source>
</evidence>
<evidence type="ECO:0000256" key="1">
    <source>
        <dbReference type="SAM" id="MobiDB-lite"/>
    </source>
</evidence>
<keyword evidence="4" id="KW-1185">Reference proteome</keyword>